<keyword evidence="3" id="KW-1185">Reference proteome</keyword>
<evidence type="ECO:0000313" key="3">
    <source>
        <dbReference type="Proteomes" id="UP000391834"/>
    </source>
</evidence>
<accession>A0A5M4B1W6</accession>
<dbReference type="OrthoDB" id="1466461at2"/>
<dbReference type="Pfam" id="PF14054">
    <property type="entry name" value="DUF4249"/>
    <property type="match status" value="1"/>
</dbReference>
<proteinExistence type="predicted"/>
<dbReference type="AlphaFoldDB" id="A0A5M4B1W6"/>
<name>A0A5M4B1W6_9BACT</name>
<evidence type="ECO:0008006" key="4">
    <source>
        <dbReference type="Google" id="ProtNLM"/>
    </source>
</evidence>
<sequence>MTMRIRYFVCVLCLIALTACEKDVTDRFASELPAQIVVNSFFSPEKSWKVYVGKTVNLGQKPGKNPVDNATVVVYENGSIPIELHYNSDGQYVSSEKPRDGAYYRLSVKVPGYDEITATDTVPPPVRVESVTYDTLQRSFPSLDQISESFYTYRTKFSFPGQPVNLNCRTVRSPNGTTAYYLDDESFRLMALHGLPQAYLDALQSLKNEHFTGSWQLIRACDDLLQPVDSMYYMNFPVGWMGFDYYAATEKEPIGENNVTSFDIFTHNGSFQHIGTDNANLFASDITGLATPPGFFVDVYELPYTGNSSSPYKLLPYPPDTVHYNVAPGCYLQVYSLSPAGYQYQTSYVKQVTGRTNLFDNYSSVYSNINGGVGIFAGVRDTICPTLYFGRPKLKYSEYEELSLTDESFAQMREAGIADVYINALMPLKGKVFPEPEFSDDRDFTNAIWETMRKALGEGYHFDESLRNIDFTSFATVTTIPAKPF</sequence>
<feature type="chain" id="PRO_5024295229" description="DUF4249 domain-containing protein" evidence="1">
    <location>
        <begin position="22"/>
        <end position="485"/>
    </location>
</feature>
<organism evidence="2 3">
    <name type="scientific">Prolixibacter bellariivorans</name>
    <dbReference type="NCBI Taxonomy" id="314319"/>
    <lineage>
        <taxon>Bacteria</taxon>
        <taxon>Pseudomonadati</taxon>
        <taxon>Bacteroidota</taxon>
        <taxon>Bacteroidia</taxon>
        <taxon>Marinilabiliales</taxon>
        <taxon>Prolixibacteraceae</taxon>
        <taxon>Prolixibacter</taxon>
    </lineage>
</organism>
<dbReference type="EMBL" id="BLAX01000001">
    <property type="protein sequence ID" value="GET34160.1"/>
    <property type="molecule type" value="Genomic_DNA"/>
</dbReference>
<dbReference type="PROSITE" id="PS51257">
    <property type="entry name" value="PROKAR_LIPOPROTEIN"/>
    <property type="match status" value="1"/>
</dbReference>
<dbReference type="Proteomes" id="UP000391834">
    <property type="component" value="Unassembled WGS sequence"/>
</dbReference>
<dbReference type="InterPro" id="IPR025345">
    <property type="entry name" value="DUF4249"/>
</dbReference>
<gene>
    <name evidence="2" type="ORF">PbJCM13498_30230</name>
</gene>
<evidence type="ECO:0000256" key="1">
    <source>
        <dbReference type="SAM" id="SignalP"/>
    </source>
</evidence>
<evidence type="ECO:0000313" key="2">
    <source>
        <dbReference type="EMBL" id="GET34160.1"/>
    </source>
</evidence>
<feature type="signal peptide" evidence="1">
    <location>
        <begin position="1"/>
        <end position="21"/>
    </location>
</feature>
<reference evidence="2 3" key="1">
    <citation type="submission" date="2019-10" db="EMBL/GenBank/DDBJ databases">
        <title>Prolixibacter strains distinguished by the presence of nitrate reductase genes were adept at nitrate-dependent anaerobic corrosion of metallic iron and carbon steel.</title>
        <authorList>
            <person name="Iino T."/>
            <person name="Shono N."/>
            <person name="Ito K."/>
            <person name="Nakamura R."/>
            <person name="Sueoka K."/>
            <person name="Harayama S."/>
            <person name="Ohkuma M."/>
        </authorList>
    </citation>
    <scope>NUCLEOTIDE SEQUENCE [LARGE SCALE GENOMIC DNA]</scope>
    <source>
        <strain evidence="2 3">JCM 13498</strain>
    </source>
</reference>
<comment type="caution">
    <text evidence="2">The sequence shown here is derived from an EMBL/GenBank/DDBJ whole genome shotgun (WGS) entry which is preliminary data.</text>
</comment>
<protein>
    <recommendedName>
        <fullName evidence="4">DUF4249 domain-containing protein</fullName>
    </recommendedName>
</protein>
<keyword evidence="1" id="KW-0732">Signal</keyword>